<evidence type="ECO:0000313" key="1">
    <source>
        <dbReference type="EMBL" id="EMG47511.1"/>
    </source>
</evidence>
<gene>
    <name evidence="1" type="ORF">G210_2131</name>
</gene>
<dbReference type="HOGENOM" id="CLU_1558951_0_0_1"/>
<comment type="caution">
    <text evidence="1">The sequence shown here is derived from an EMBL/GenBank/DDBJ whole genome shotgun (WGS) entry which is preliminary data.</text>
</comment>
<proteinExistence type="predicted"/>
<accession>M3IMA1</accession>
<feature type="non-terminal residue" evidence="1">
    <location>
        <position position="1"/>
    </location>
</feature>
<dbReference type="InterPro" id="IPR032675">
    <property type="entry name" value="LRR_dom_sf"/>
</dbReference>
<reference evidence="1 2" key="1">
    <citation type="submission" date="2013-02" db="EMBL/GenBank/DDBJ databases">
        <title>Genome sequence of Candida maltosa Xu316, a potential industrial strain for xylitol and ethanol production.</title>
        <authorList>
            <person name="Yu J."/>
            <person name="Wang Q."/>
            <person name="Geng X."/>
            <person name="Bao W."/>
            <person name="He P."/>
            <person name="Cai J."/>
        </authorList>
    </citation>
    <scope>NUCLEOTIDE SEQUENCE [LARGE SCALE GENOMIC DNA]</scope>
    <source>
        <strain evidence="2">Xu316</strain>
    </source>
</reference>
<dbReference type="Proteomes" id="UP000011777">
    <property type="component" value="Unassembled WGS sequence"/>
</dbReference>
<keyword evidence="2" id="KW-1185">Reference proteome</keyword>
<dbReference type="SUPFAM" id="SSF52047">
    <property type="entry name" value="RNI-like"/>
    <property type="match status" value="1"/>
</dbReference>
<evidence type="ECO:0000313" key="2">
    <source>
        <dbReference type="Proteomes" id="UP000011777"/>
    </source>
</evidence>
<dbReference type="Gene3D" id="3.80.10.10">
    <property type="entry name" value="Ribonuclease Inhibitor"/>
    <property type="match status" value="1"/>
</dbReference>
<dbReference type="AlphaFoldDB" id="M3IMA1"/>
<sequence length="172" mass="20275">VKRVNVKKLVRNLKRLRELECIEIPTLEGTSGICFPSTLEKLHLVKREEMNSIQTRIKSNLKSLERLTKLSILSEWSILEELPRNLEFLYLKEPNRIYRPTKEPYLDIDFKEPIRLENLRELRWNGYGKVHGVNCPKLERLSGRIASTNLKEACPNLKELRIGMEIIIFQLH</sequence>
<dbReference type="EMBL" id="AOGT01001533">
    <property type="protein sequence ID" value="EMG47511.1"/>
    <property type="molecule type" value="Genomic_DNA"/>
</dbReference>
<protein>
    <submittedName>
        <fullName evidence="1">Uncharacterized protein</fullName>
    </submittedName>
</protein>
<organism evidence="1 2">
    <name type="scientific">Candida maltosa (strain Xu316)</name>
    <name type="common">Yeast</name>
    <dbReference type="NCBI Taxonomy" id="1245528"/>
    <lineage>
        <taxon>Eukaryota</taxon>
        <taxon>Fungi</taxon>
        <taxon>Dikarya</taxon>
        <taxon>Ascomycota</taxon>
        <taxon>Saccharomycotina</taxon>
        <taxon>Pichiomycetes</taxon>
        <taxon>Debaryomycetaceae</taxon>
        <taxon>Candida/Lodderomyces clade</taxon>
        <taxon>Candida</taxon>
    </lineage>
</organism>
<name>M3IMA1_CANMX</name>